<protein>
    <submittedName>
        <fullName evidence="1">Uncharacterized protein</fullName>
    </submittedName>
</protein>
<dbReference type="EMBL" id="JAMAST010000001">
    <property type="protein sequence ID" value="MCL1630773.1"/>
    <property type="molecule type" value="Genomic_DNA"/>
</dbReference>
<sequence>MQRLANMLEIADTTRHKKVPKYVVELWNDPGYCFKMQMIYQKKKSIIQSPEERLKEIDEEIVALQMKYHCEHYLDAFKAYNGDDMDDPTDYWNWQDLEEERSQILRDIKEN</sequence>
<gene>
    <name evidence="1" type="ORF">M3N64_02230</name>
</gene>
<accession>A0ABT0M810</accession>
<reference evidence="1 2" key="1">
    <citation type="submission" date="2022-05" db="EMBL/GenBank/DDBJ databases">
        <title>Sporolactobacillus sp nov CPB3-1, isolated from tree bark (Mangifera indica L.).</title>
        <authorList>
            <person name="Phuengjayaem S."/>
            <person name="Tanasupawat S."/>
        </authorList>
    </citation>
    <scope>NUCLEOTIDE SEQUENCE [LARGE SCALE GENOMIC DNA]</scope>
    <source>
        <strain evidence="1 2">CPB3-1</strain>
    </source>
</reference>
<evidence type="ECO:0000313" key="1">
    <source>
        <dbReference type="EMBL" id="MCL1630773.1"/>
    </source>
</evidence>
<evidence type="ECO:0000313" key="2">
    <source>
        <dbReference type="Proteomes" id="UP001203004"/>
    </source>
</evidence>
<name>A0ABT0M810_9BACL</name>
<organism evidence="1 2">
    <name type="scientific">Sporolactobacillus mangiferae</name>
    <dbReference type="NCBI Taxonomy" id="2940498"/>
    <lineage>
        <taxon>Bacteria</taxon>
        <taxon>Bacillati</taxon>
        <taxon>Bacillota</taxon>
        <taxon>Bacilli</taxon>
        <taxon>Bacillales</taxon>
        <taxon>Sporolactobacillaceae</taxon>
        <taxon>Sporolactobacillus</taxon>
    </lineage>
</organism>
<keyword evidence="2" id="KW-1185">Reference proteome</keyword>
<dbReference type="RefSeq" id="WP_249096716.1">
    <property type="nucleotide sequence ID" value="NZ_JAMAST010000001.1"/>
</dbReference>
<proteinExistence type="predicted"/>
<comment type="caution">
    <text evidence="1">The sequence shown here is derived from an EMBL/GenBank/DDBJ whole genome shotgun (WGS) entry which is preliminary data.</text>
</comment>
<dbReference type="Proteomes" id="UP001203004">
    <property type="component" value="Unassembled WGS sequence"/>
</dbReference>